<dbReference type="Proteomes" id="UP000540266">
    <property type="component" value="Chromosome"/>
</dbReference>
<protein>
    <submittedName>
        <fullName evidence="1">Uncharacterized protein</fullName>
    </submittedName>
</protein>
<sequence length="117" mass="12074">MTITAETSSVPGFVAELVRAANEVDRLTAGEIASLLRRAVTTVRDLREQAGIPGSGTERDAIVRLGVAAKGVAARSDENASAILREAADMVRTLWIVVDSGTVVSVKSSGASCSDSS</sequence>
<proteinExistence type="predicted"/>
<name>A0A7X6F5X7_9HYPH</name>
<evidence type="ECO:0000313" key="2">
    <source>
        <dbReference type="Proteomes" id="UP000540266"/>
    </source>
</evidence>
<dbReference type="AlphaFoldDB" id="A0A7X6F5X7"/>
<dbReference type="RefSeq" id="WP_167860793.1">
    <property type="nucleotide sequence ID" value="NZ_CP064931.1"/>
</dbReference>
<gene>
    <name evidence="1" type="ORF">HER27_010615</name>
</gene>
<evidence type="ECO:0000313" key="1">
    <source>
        <dbReference type="EMBL" id="QPK10948.1"/>
    </source>
</evidence>
<accession>A0A7X6F5X7</accession>
<reference evidence="1 2" key="1">
    <citation type="submission" date="2020-11" db="EMBL/GenBank/DDBJ databases">
        <title>Indigenous Rhizobia Nodulating Common beans in Western Kenya.</title>
        <authorList>
            <person name="Wekesa C.S."/>
            <person name="Oelmueller R."/>
            <person name="Furch A.C."/>
        </authorList>
    </citation>
    <scope>NUCLEOTIDE SEQUENCE [LARGE SCALE GENOMIC DNA]</scope>
    <source>
        <strain evidence="2">BS3</strain>
    </source>
</reference>
<organism evidence="1 2">
    <name type="scientific">Rhizobium phaseoli</name>
    <dbReference type="NCBI Taxonomy" id="396"/>
    <lineage>
        <taxon>Bacteria</taxon>
        <taxon>Pseudomonadati</taxon>
        <taxon>Pseudomonadota</taxon>
        <taxon>Alphaproteobacteria</taxon>
        <taxon>Hyphomicrobiales</taxon>
        <taxon>Rhizobiaceae</taxon>
        <taxon>Rhizobium/Agrobacterium group</taxon>
        <taxon>Rhizobium</taxon>
    </lineage>
</organism>
<dbReference type="EMBL" id="CP064931">
    <property type="protein sequence ID" value="QPK10948.1"/>
    <property type="molecule type" value="Genomic_DNA"/>
</dbReference>